<dbReference type="EC" id="2.7.1.161" evidence="4"/>
<dbReference type="InterPro" id="IPR023602">
    <property type="entry name" value="Riboflavin_kinase_CTP-dep"/>
</dbReference>
<evidence type="ECO:0000256" key="4">
    <source>
        <dbReference type="ARBA" id="ARBA00011987"/>
    </source>
</evidence>
<dbReference type="GO" id="GO:0046872">
    <property type="term" value="F:metal ion binding"/>
    <property type="evidence" value="ECO:0007669"/>
    <property type="project" value="UniProtKB-KW"/>
</dbReference>
<dbReference type="PANTHER" id="PTHR40706">
    <property type="entry name" value="RIBOFLAVIN KINASE"/>
    <property type="match status" value="1"/>
</dbReference>
<sequence>MKLAGFIESGAGKGAFFTGLDWVVDQFQKAMGFAPFPGTLNVRISDNDLPNLDAFFSEQDFELVPDDPQFCSAYLKKVQVNGIPGAAVFPSEDVRIHGKGIIEIMSNCHIKNTLHLDDGDPVTITEFHESPP</sequence>
<feature type="domain" description="Riboflavin kinase" evidence="17">
    <location>
        <begin position="9"/>
        <end position="125"/>
    </location>
</feature>
<dbReference type="PANTHER" id="PTHR40706:SF1">
    <property type="entry name" value="RIBOFLAVIN KINASE"/>
    <property type="match status" value="1"/>
</dbReference>
<dbReference type="GO" id="GO:0000166">
    <property type="term" value="F:nucleotide binding"/>
    <property type="evidence" value="ECO:0007669"/>
    <property type="project" value="UniProtKB-KW"/>
</dbReference>
<evidence type="ECO:0000256" key="2">
    <source>
        <dbReference type="ARBA" id="ARBA00005219"/>
    </source>
</evidence>
<evidence type="ECO:0000256" key="6">
    <source>
        <dbReference type="ARBA" id="ARBA00022630"/>
    </source>
</evidence>
<keyword evidence="8" id="KW-0808">Transferase</keyword>
<evidence type="ECO:0000256" key="1">
    <source>
        <dbReference type="ARBA" id="ARBA00001946"/>
    </source>
</evidence>
<dbReference type="AlphaFoldDB" id="X1TZH8"/>
<keyword evidence="9" id="KW-0479">Metal-binding</keyword>
<proteinExistence type="inferred from homology"/>
<comment type="similarity">
    <text evidence="3">Belongs to the archaeal riboflavin kinase family.</text>
</comment>
<keyword evidence="11" id="KW-0418">Kinase</keyword>
<evidence type="ECO:0000256" key="7">
    <source>
        <dbReference type="ARBA" id="ARBA00022643"/>
    </source>
</evidence>
<gene>
    <name evidence="18" type="ORF">S12H4_30819</name>
</gene>
<reference evidence="18" key="1">
    <citation type="journal article" date="2014" name="Front. Microbiol.">
        <title>High frequency of phylogenetically diverse reductive dehalogenase-homologous genes in deep subseafloor sedimentary metagenomes.</title>
        <authorList>
            <person name="Kawai M."/>
            <person name="Futagami T."/>
            <person name="Toyoda A."/>
            <person name="Takaki Y."/>
            <person name="Nishi S."/>
            <person name="Hori S."/>
            <person name="Arai W."/>
            <person name="Tsubouchi T."/>
            <person name="Morono Y."/>
            <person name="Uchiyama I."/>
            <person name="Ito T."/>
            <person name="Fujiyama A."/>
            <person name="Inagaki F."/>
            <person name="Takami H."/>
        </authorList>
    </citation>
    <scope>NUCLEOTIDE SEQUENCE</scope>
    <source>
        <strain evidence="18">Expedition CK06-06</strain>
    </source>
</reference>
<dbReference type="InterPro" id="IPR023465">
    <property type="entry name" value="Riboflavin_kinase_dom_sf"/>
</dbReference>
<dbReference type="GO" id="GO:0008531">
    <property type="term" value="F:riboflavin kinase activity"/>
    <property type="evidence" value="ECO:0007669"/>
    <property type="project" value="InterPro"/>
</dbReference>
<organism evidence="18">
    <name type="scientific">marine sediment metagenome</name>
    <dbReference type="NCBI Taxonomy" id="412755"/>
    <lineage>
        <taxon>unclassified sequences</taxon>
        <taxon>metagenomes</taxon>
        <taxon>ecological metagenomes</taxon>
    </lineage>
</organism>
<evidence type="ECO:0000256" key="5">
    <source>
        <dbReference type="ARBA" id="ARBA00017394"/>
    </source>
</evidence>
<evidence type="ECO:0000256" key="16">
    <source>
        <dbReference type="ARBA" id="ARBA00047857"/>
    </source>
</evidence>
<keyword evidence="6" id="KW-0285">Flavoprotein</keyword>
<evidence type="ECO:0000256" key="10">
    <source>
        <dbReference type="ARBA" id="ARBA00022741"/>
    </source>
</evidence>
<comment type="cofactor">
    <cofactor evidence="1">
        <name>Mg(2+)</name>
        <dbReference type="ChEBI" id="CHEBI:18420"/>
    </cofactor>
</comment>
<protein>
    <recommendedName>
        <fullName evidence="5">Riboflavin kinase</fullName>
        <ecNumber evidence="4">2.7.1.161</ecNumber>
    </recommendedName>
    <alternativeName>
        <fullName evidence="14">CTP-dependent riboflavin kinase</fullName>
    </alternativeName>
    <alternativeName>
        <fullName evidence="15">CTP:riboflavin 5'-phosphotransferase</fullName>
    </alternativeName>
    <alternativeName>
        <fullName evidence="13">Flavokinase</fullName>
    </alternativeName>
</protein>
<evidence type="ECO:0000259" key="17">
    <source>
        <dbReference type="Pfam" id="PF01982"/>
    </source>
</evidence>
<keyword evidence="12" id="KW-0460">Magnesium</keyword>
<name>X1TZH8_9ZZZZ</name>
<evidence type="ECO:0000256" key="8">
    <source>
        <dbReference type="ARBA" id="ARBA00022679"/>
    </source>
</evidence>
<accession>X1TZH8</accession>
<dbReference type="GO" id="GO:0009398">
    <property type="term" value="P:FMN biosynthetic process"/>
    <property type="evidence" value="ECO:0007669"/>
    <property type="project" value="UniProtKB-UniPathway"/>
</dbReference>
<comment type="caution">
    <text evidence="18">The sequence shown here is derived from an EMBL/GenBank/DDBJ whole genome shotgun (WGS) entry which is preliminary data.</text>
</comment>
<dbReference type="UniPathway" id="UPA00276">
    <property type="reaction ID" value="UER00929"/>
</dbReference>
<evidence type="ECO:0000256" key="14">
    <source>
        <dbReference type="ARBA" id="ARBA00030544"/>
    </source>
</evidence>
<keyword evidence="7" id="KW-0288">FMN</keyword>
<dbReference type="Pfam" id="PF01982">
    <property type="entry name" value="CTP-dep_RFKase"/>
    <property type="match status" value="1"/>
</dbReference>
<comment type="pathway">
    <text evidence="2">Cofactor biosynthesis; FMN biosynthesis; FMN from riboflavin (CTP route): step 1/1.</text>
</comment>
<evidence type="ECO:0000256" key="13">
    <source>
        <dbReference type="ARBA" id="ARBA00029789"/>
    </source>
</evidence>
<evidence type="ECO:0000256" key="15">
    <source>
        <dbReference type="ARBA" id="ARBA00033116"/>
    </source>
</evidence>
<evidence type="ECO:0000313" key="18">
    <source>
        <dbReference type="EMBL" id="GAI92955.1"/>
    </source>
</evidence>
<dbReference type="EMBL" id="BARW01017925">
    <property type="protein sequence ID" value="GAI92955.1"/>
    <property type="molecule type" value="Genomic_DNA"/>
</dbReference>
<dbReference type="SUPFAM" id="SSF82114">
    <property type="entry name" value="Riboflavin kinase-like"/>
    <property type="match status" value="1"/>
</dbReference>
<dbReference type="InterPro" id="IPR039063">
    <property type="entry name" value="RibK_CTP-dep"/>
</dbReference>
<dbReference type="Gene3D" id="2.40.30.30">
    <property type="entry name" value="Riboflavin kinase-like"/>
    <property type="match status" value="1"/>
</dbReference>
<evidence type="ECO:0000256" key="12">
    <source>
        <dbReference type="ARBA" id="ARBA00022842"/>
    </source>
</evidence>
<keyword evidence="10" id="KW-0547">Nucleotide-binding</keyword>
<dbReference type="GO" id="GO:0009231">
    <property type="term" value="P:riboflavin biosynthetic process"/>
    <property type="evidence" value="ECO:0007669"/>
    <property type="project" value="InterPro"/>
</dbReference>
<evidence type="ECO:0000256" key="9">
    <source>
        <dbReference type="ARBA" id="ARBA00022723"/>
    </source>
</evidence>
<evidence type="ECO:0000256" key="11">
    <source>
        <dbReference type="ARBA" id="ARBA00022777"/>
    </source>
</evidence>
<evidence type="ECO:0000256" key="3">
    <source>
        <dbReference type="ARBA" id="ARBA00006428"/>
    </source>
</evidence>
<comment type="catalytic activity">
    <reaction evidence="16">
        <text>riboflavin + CTP = CDP + FMN + H(+)</text>
        <dbReference type="Rhea" id="RHEA:25021"/>
        <dbReference type="ChEBI" id="CHEBI:15378"/>
        <dbReference type="ChEBI" id="CHEBI:37563"/>
        <dbReference type="ChEBI" id="CHEBI:57986"/>
        <dbReference type="ChEBI" id="CHEBI:58069"/>
        <dbReference type="ChEBI" id="CHEBI:58210"/>
        <dbReference type="EC" id="2.7.1.161"/>
    </reaction>
</comment>